<keyword evidence="2" id="KW-0805">Transcription regulation</keyword>
<organism evidence="5 6">
    <name type="scientific">Ruminiclostridium cellulolyticum (strain ATCC 35319 / DSM 5812 / JCM 6584 / H10)</name>
    <name type="common">Clostridium cellulolyticum</name>
    <dbReference type="NCBI Taxonomy" id="394503"/>
    <lineage>
        <taxon>Bacteria</taxon>
        <taxon>Bacillati</taxon>
        <taxon>Bacillota</taxon>
        <taxon>Clostridia</taxon>
        <taxon>Eubacteriales</taxon>
        <taxon>Oscillospiraceae</taxon>
        <taxon>Ruminiclostridium</taxon>
    </lineage>
</organism>
<dbReference type="NCBIfam" id="NF033641">
    <property type="entry name" value="antiterm_LoaP"/>
    <property type="match status" value="1"/>
</dbReference>
<dbReference type="HOGENOM" id="CLU_067287_2_1_9"/>
<dbReference type="EMBL" id="CP001348">
    <property type="protein sequence ID" value="ACL75223.1"/>
    <property type="molecule type" value="Genomic_DNA"/>
</dbReference>
<dbReference type="Pfam" id="PF02357">
    <property type="entry name" value="NusG"/>
    <property type="match status" value="1"/>
</dbReference>
<accession>B8I8J0</accession>
<keyword evidence="6" id="KW-1185">Reference proteome</keyword>
<dbReference type="PANTHER" id="PTHR30265:SF4">
    <property type="entry name" value="KOW MOTIF FAMILY PROTEIN, EXPRESSED"/>
    <property type="match status" value="1"/>
</dbReference>
<dbReference type="CDD" id="cd06091">
    <property type="entry name" value="KOW_NusG"/>
    <property type="match status" value="1"/>
</dbReference>
<name>B8I8J0_RUMCH</name>
<proteinExistence type="predicted"/>
<dbReference type="Gene3D" id="2.30.30.30">
    <property type="match status" value="1"/>
</dbReference>
<dbReference type="Proteomes" id="UP000001349">
    <property type="component" value="Chromosome"/>
</dbReference>
<keyword evidence="3" id="KW-0804">Transcription</keyword>
<dbReference type="InterPro" id="IPR014722">
    <property type="entry name" value="Rib_uL2_dom2"/>
</dbReference>
<dbReference type="Gene3D" id="3.30.70.940">
    <property type="entry name" value="NusG, N-terminal domain"/>
    <property type="match status" value="1"/>
</dbReference>
<evidence type="ECO:0000313" key="6">
    <source>
        <dbReference type="Proteomes" id="UP000001349"/>
    </source>
</evidence>
<evidence type="ECO:0000259" key="4">
    <source>
        <dbReference type="Pfam" id="PF02357"/>
    </source>
</evidence>
<dbReference type="InterPro" id="IPR006645">
    <property type="entry name" value="NGN-like_dom"/>
</dbReference>
<evidence type="ECO:0000313" key="5">
    <source>
        <dbReference type="EMBL" id="ACL75223.1"/>
    </source>
</evidence>
<dbReference type="eggNOG" id="COG0250">
    <property type="taxonomic scope" value="Bacteria"/>
</dbReference>
<dbReference type="PANTHER" id="PTHR30265">
    <property type="entry name" value="RHO-INTERACTING TRANSCRIPTION TERMINATION FACTOR NUSG"/>
    <property type="match status" value="1"/>
</dbReference>
<dbReference type="InterPro" id="IPR047663">
    <property type="entry name" value="Transcription_antiterm_LoaP"/>
</dbReference>
<gene>
    <name evidence="5" type="ordered locus">Ccel_0849</name>
</gene>
<dbReference type="InterPro" id="IPR008991">
    <property type="entry name" value="Translation_prot_SH3-like_sf"/>
</dbReference>
<dbReference type="GO" id="GO:0006354">
    <property type="term" value="P:DNA-templated transcription elongation"/>
    <property type="evidence" value="ECO:0007669"/>
    <property type="project" value="InterPro"/>
</dbReference>
<sequence length="173" mass="20280">MYWYVLFVRTGREENVKKLLSKRLDKDLFLPFVPLNERIFKKAGTVNKNMEILFPGYVFIESKVASQEFVKMTNELMKSLQDIIRLVRYSDIEIAVRESERIILQSLYNNNNCIESSSGIIKGDKIYIIDGPLRGRESIVRHINRHKREAKIEIEFMGNIRLVSVSLEIVQKL</sequence>
<dbReference type="SUPFAM" id="SSF50104">
    <property type="entry name" value="Translation proteins SH3-like domain"/>
    <property type="match status" value="1"/>
</dbReference>
<evidence type="ECO:0000256" key="3">
    <source>
        <dbReference type="ARBA" id="ARBA00023163"/>
    </source>
</evidence>
<dbReference type="OrthoDB" id="1681764at2"/>
<dbReference type="AlphaFoldDB" id="B8I8J0"/>
<dbReference type="InterPro" id="IPR043425">
    <property type="entry name" value="NusG-like"/>
</dbReference>
<evidence type="ECO:0000256" key="1">
    <source>
        <dbReference type="ARBA" id="ARBA00022814"/>
    </source>
</evidence>
<dbReference type="SUPFAM" id="SSF82679">
    <property type="entry name" value="N-utilization substance G protein NusG, N-terminal domain"/>
    <property type="match status" value="1"/>
</dbReference>
<keyword evidence="1" id="KW-0889">Transcription antitermination</keyword>
<protein>
    <submittedName>
        <fullName evidence="5">NusG antitermination factor</fullName>
    </submittedName>
</protein>
<dbReference type="RefSeq" id="WP_015924383.1">
    <property type="nucleotide sequence ID" value="NC_011898.1"/>
</dbReference>
<dbReference type="CDD" id="cd08000">
    <property type="entry name" value="NGN"/>
    <property type="match status" value="1"/>
</dbReference>
<reference evidence="5 6" key="1">
    <citation type="submission" date="2009-01" db="EMBL/GenBank/DDBJ databases">
        <title>Complete sequence of Clostridium cellulolyticum H10.</title>
        <authorList>
            <consortium name="US DOE Joint Genome Institute"/>
            <person name="Lucas S."/>
            <person name="Copeland A."/>
            <person name="Lapidus A."/>
            <person name="Glavina del Rio T."/>
            <person name="Dalin E."/>
            <person name="Tice H."/>
            <person name="Bruce D."/>
            <person name="Goodwin L."/>
            <person name="Pitluck S."/>
            <person name="Chertkov O."/>
            <person name="Saunders E."/>
            <person name="Brettin T."/>
            <person name="Detter J.C."/>
            <person name="Han C."/>
            <person name="Larimer F."/>
            <person name="Land M."/>
            <person name="Hauser L."/>
            <person name="Kyrpides N."/>
            <person name="Ivanova N."/>
            <person name="Zhou J."/>
            <person name="Richardson P."/>
        </authorList>
    </citation>
    <scope>NUCLEOTIDE SEQUENCE [LARGE SCALE GENOMIC DNA]</scope>
    <source>
        <strain evidence="6">ATCC 35319 / DSM 5812 / JCM 6584 / H10</strain>
    </source>
</reference>
<dbReference type="InterPro" id="IPR036735">
    <property type="entry name" value="NGN_dom_sf"/>
</dbReference>
<dbReference type="GO" id="GO:0031564">
    <property type="term" value="P:transcription antitermination"/>
    <property type="evidence" value="ECO:0007669"/>
    <property type="project" value="UniProtKB-KW"/>
</dbReference>
<feature type="domain" description="NusG-like N-terminal" evidence="4">
    <location>
        <begin position="1"/>
        <end position="100"/>
    </location>
</feature>
<dbReference type="STRING" id="394503.Ccel_0849"/>
<dbReference type="KEGG" id="cce:Ccel_0849"/>
<evidence type="ECO:0000256" key="2">
    <source>
        <dbReference type="ARBA" id="ARBA00023015"/>
    </source>
</evidence>